<accession>A0A193SMT2</accession>
<feature type="compositionally biased region" description="Basic and acidic residues" evidence="1">
    <location>
        <begin position="266"/>
        <end position="283"/>
    </location>
</feature>
<reference evidence="3" key="1">
    <citation type="submission" date="2017-11" db="EMBL/GenBank/DDBJ databases">
        <authorList>
            <person name="Blom J."/>
        </authorList>
    </citation>
    <scope>NUCLEOTIDE SEQUENCE [LARGE SCALE GENOMIC DNA]</scope>
</reference>
<evidence type="ECO:0000256" key="1">
    <source>
        <dbReference type="SAM" id="MobiDB-lite"/>
    </source>
</evidence>
<evidence type="ECO:0000313" key="2">
    <source>
        <dbReference type="EMBL" id="SOS18544.1"/>
    </source>
</evidence>
<dbReference type="EMBL" id="LT963395">
    <property type="protein sequence ID" value="SOS18544.1"/>
    <property type="molecule type" value="Genomic_DNA"/>
</dbReference>
<dbReference type="Proteomes" id="UP000239025">
    <property type="component" value="Chromosome 1"/>
</dbReference>
<protein>
    <submittedName>
        <fullName evidence="2">Uncharacterized protein</fullName>
    </submittedName>
</protein>
<sequence length="283" mass="31163">MYNLATEKKENVLTSPVIAAALNGGLLPVDSLNMPLEVLLNVWQGARPGYTYQLYFDGVLIGLKKEILLSQMPGDDLMLHIPSELLTEGRHSVAYAVENPINMVVEFSAETVVIVDLTPPGDPLLAPIIFPTQVQNGLTSEELQTMGNVLSGTIASYNGMQEGDVVRTYWDDLPGPMAVVSSDDVGLKRTMVDFARPFLELIGDIEAPVYYTITDLAGNLGVGGREAATRASNAPAHPNHKRSHRHHTRPGQRFIRCNRGDRRHRQPESRRSGDRAMARAERQ</sequence>
<organism evidence="2 3">
    <name type="scientific">Pseudomonas cerasi</name>
    <dbReference type="NCBI Taxonomy" id="1583341"/>
    <lineage>
        <taxon>Bacteria</taxon>
        <taxon>Pseudomonadati</taxon>
        <taxon>Pseudomonadota</taxon>
        <taxon>Gammaproteobacteria</taxon>
        <taxon>Pseudomonadales</taxon>
        <taxon>Pseudomonadaceae</taxon>
        <taxon>Pseudomonas</taxon>
    </lineage>
</organism>
<evidence type="ECO:0000313" key="3">
    <source>
        <dbReference type="Proteomes" id="UP000239025"/>
    </source>
</evidence>
<name>A0A193SMT2_9PSED</name>
<gene>
    <name evidence="2" type="ORF">PL963_01930</name>
</gene>
<feature type="region of interest" description="Disordered" evidence="1">
    <location>
        <begin position="227"/>
        <end position="283"/>
    </location>
</feature>
<proteinExistence type="predicted"/>
<feature type="compositionally biased region" description="Basic residues" evidence="1">
    <location>
        <begin position="238"/>
        <end position="250"/>
    </location>
</feature>
<keyword evidence="3" id="KW-1185">Reference proteome</keyword>
<dbReference type="AlphaFoldDB" id="A0A193SMT2"/>